<comment type="caution">
    <text evidence="1">The sequence shown here is derived from an EMBL/GenBank/DDBJ whole genome shotgun (WGS) entry which is preliminary data.</text>
</comment>
<name>A0AA37XHE0_9MICO</name>
<sequence>MGTLTSCLTRPTLTRMSAYPDYLPLGPAPRPTSGEELHARVVATARQQGFGGAFEAGMEAILAGTTIVLDGDDVASAAVDATGVVIPESALTSTDAHDTADLADSANLENLPAVVGETPGILRVGTFRAHPLTVADVAIDVDAEVRDLPIRWIDAADGSVGVEPLPPTEAAPVTGHLRISAPQQAVVDAVRRIATAQAAAQGLTLVRLDVELTSVGPREVSLRAEAKLRRGILSASAHATGRASVDDALVLRFADVSLGSANPIVAGLLAVARGRVREATARPIDLAEQLPPGVRVSGVQLEAGEHLRLSARLS</sequence>
<gene>
    <name evidence="1" type="ORF">GCM10025875_26220</name>
</gene>
<reference evidence="1" key="1">
    <citation type="journal article" date="2014" name="Int. J. Syst. Evol. Microbiol.">
        <title>Complete genome sequence of Corynebacterium casei LMG S-19264T (=DSM 44701T), isolated from a smear-ripened cheese.</title>
        <authorList>
            <consortium name="US DOE Joint Genome Institute (JGI-PGF)"/>
            <person name="Walter F."/>
            <person name="Albersmeier A."/>
            <person name="Kalinowski J."/>
            <person name="Ruckert C."/>
        </authorList>
    </citation>
    <scope>NUCLEOTIDE SEQUENCE</scope>
    <source>
        <strain evidence="1">NBRC 112290</strain>
    </source>
</reference>
<keyword evidence="2" id="KW-1185">Reference proteome</keyword>
<evidence type="ECO:0000313" key="1">
    <source>
        <dbReference type="EMBL" id="GMA32630.1"/>
    </source>
</evidence>
<evidence type="ECO:0000313" key="2">
    <source>
        <dbReference type="Proteomes" id="UP001157161"/>
    </source>
</evidence>
<protein>
    <submittedName>
        <fullName evidence="1">Uncharacterized protein</fullName>
    </submittedName>
</protein>
<dbReference type="Proteomes" id="UP001157161">
    <property type="component" value="Unassembled WGS sequence"/>
</dbReference>
<proteinExistence type="predicted"/>
<dbReference type="AlphaFoldDB" id="A0AA37XHE0"/>
<organism evidence="1 2">
    <name type="scientific">Litorihabitans aurantiacus</name>
    <dbReference type="NCBI Taxonomy" id="1930061"/>
    <lineage>
        <taxon>Bacteria</taxon>
        <taxon>Bacillati</taxon>
        <taxon>Actinomycetota</taxon>
        <taxon>Actinomycetes</taxon>
        <taxon>Micrococcales</taxon>
        <taxon>Beutenbergiaceae</taxon>
        <taxon>Litorihabitans</taxon>
    </lineage>
</organism>
<dbReference type="EMBL" id="BSUM01000001">
    <property type="protein sequence ID" value="GMA32630.1"/>
    <property type="molecule type" value="Genomic_DNA"/>
</dbReference>
<accession>A0AA37XHE0</accession>
<reference evidence="1" key="2">
    <citation type="submission" date="2023-02" db="EMBL/GenBank/DDBJ databases">
        <authorList>
            <person name="Sun Q."/>
            <person name="Mori K."/>
        </authorList>
    </citation>
    <scope>NUCLEOTIDE SEQUENCE</scope>
    <source>
        <strain evidence="1">NBRC 112290</strain>
    </source>
</reference>